<protein>
    <recommendedName>
        <fullName evidence="3">Asp/Glu/hydantoin racemase</fullName>
    </recommendedName>
</protein>
<sequence length="251" mass="26937">MAKRIRLGILTPSSNTSLEPLTQAIISQLPNVTVHFSRFTVLKISLEKDALLQFQTDKIVEAATLLADANVDMIGWSGTSSGWLGFQADEALCVAITAATGIPATTSVLALNRAVKALGIKELGLVTPYQDDVQRAIIQTYATINVDCSKEKHLGLVTNASFSEVTCAVLDEMVASVATRDVKAISTFCTNLYAAQRIAHWEDKHNIIVLDTVVTVIWDMLCGCGVDSSGVKGWGRLLAEGPRLCETSIGN</sequence>
<accession>A0AAD4Q0V0</accession>
<evidence type="ECO:0000313" key="2">
    <source>
        <dbReference type="Proteomes" id="UP001201262"/>
    </source>
</evidence>
<dbReference type="PANTHER" id="PTHR40267:SF1">
    <property type="entry name" value="BLR3294 PROTEIN"/>
    <property type="match status" value="1"/>
</dbReference>
<dbReference type="Pfam" id="PF17645">
    <property type="entry name" value="Amdase"/>
    <property type="match status" value="1"/>
</dbReference>
<keyword evidence="2" id="KW-1185">Reference proteome</keyword>
<name>A0AAD4Q0V0_9EURO</name>
<dbReference type="InterPro" id="IPR026286">
    <property type="entry name" value="MaiA/AMDase"/>
</dbReference>
<dbReference type="RefSeq" id="XP_046074960.1">
    <property type="nucleotide sequence ID" value="XM_046215334.1"/>
</dbReference>
<dbReference type="Gene3D" id="3.40.50.12500">
    <property type="match status" value="1"/>
</dbReference>
<dbReference type="GeneID" id="70245621"/>
<evidence type="ECO:0008006" key="3">
    <source>
        <dbReference type="Google" id="ProtNLM"/>
    </source>
</evidence>
<dbReference type="PANTHER" id="PTHR40267">
    <property type="entry name" value="BLR3294 PROTEIN"/>
    <property type="match status" value="1"/>
</dbReference>
<reference evidence="1" key="1">
    <citation type="submission" date="2021-12" db="EMBL/GenBank/DDBJ databases">
        <title>Convergent genome expansion in fungi linked to evolution of root-endophyte symbiosis.</title>
        <authorList>
            <consortium name="DOE Joint Genome Institute"/>
            <person name="Ke Y.-H."/>
            <person name="Bonito G."/>
            <person name="Liao H.-L."/>
            <person name="Looney B."/>
            <person name="Rojas-Flechas A."/>
            <person name="Nash J."/>
            <person name="Hameed K."/>
            <person name="Schadt C."/>
            <person name="Martin F."/>
            <person name="Crous P.W."/>
            <person name="Miettinen O."/>
            <person name="Magnuson J.K."/>
            <person name="Labbe J."/>
            <person name="Jacobson D."/>
            <person name="Doktycz M.J."/>
            <person name="Veneault-Fourrey C."/>
            <person name="Kuo A."/>
            <person name="Mondo S."/>
            <person name="Calhoun S."/>
            <person name="Riley R."/>
            <person name="Ohm R."/>
            <person name="LaButti K."/>
            <person name="Andreopoulos B."/>
            <person name="Pangilinan J."/>
            <person name="Nolan M."/>
            <person name="Tritt A."/>
            <person name="Clum A."/>
            <person name="Lipzen A."/>
            <person name="Daum C."/>
            <person name="Barry K."/>
            <person name="Grigoriev I.V."/>
            <person name="Vilgalys R."/>
        </authorList>
    </citation>
    <scope>NUCLEOTIDE SEQUENCE</scope>
    <source>
        <strain evidence="1">PMI_201</strain>
    </source>
</reference>
<dbReference type="EMBL" id="JAJTJA010000003">
    <property type="protein sequence ID" value="KAH8701584.1"/>
    <property type="molecule type" value="Genomic_DNA"/>
</dbReference>
<proteinExistence type="predicted"/>
<dbReference type="AlphaFoldDB" id="A0AAD4Q0V0"/>
<organism evidence="1 2">
    <name type="scientific">Talaromyces proteolyticus</name>
    <dbReference type="NCBI Taxonomy" id="1131652"/>
    <lineage>
        <taxon>Eukaryota</taxon>
        <taxon>Fungi</taxon>
        <taxon>Dikarya</taxon>
        <taxon>Ascomycota</taxon>
        <taxon>Pezizomycotina</taxon>
        <taxon>Eurotiomycetes</taxon>
        <taxon>Eurotiomycetidae</taxon>
        <taxon>Eurotiales</taxon>
        <taxon>Trichocomaceae</taxon>
        <taxon>Talaromyces</taxon>
        <taxon>Talaromyces sect. Bacilispori</taxon>
    </lineage>
</organism>
<gene>
    <name evidence="1" type="ORF">BGW36DRAFT_371144</name>
</gene>
<dbReference type="InterPro" id="IPR053714">
    <property type="entry name" value="Iso_Racemase_Enz_sf"/>
</dbReference>
<evidence type="ECO:0000313" key="1">
    <source>
        <dbReference type="EMBL" id="KAH8701584.1"/>
    </source>
</evidence>
<dbReference type="PIRSF" id="PIRSF015736">
    <property type="entry name" value="MI"/>
    <property type="match status" value="1"/>
</dbReference>
<comment type="caution">
    <text evidence="1">The sequence shown here is derived from an EMBL/GenBank/DDBJ whole genome shotgun (WGS) entry which is preliminary data.</text>
</comment>
<dbReference type="Proteomes" id="UP001201262">
    <property type="component" value="Unassembled WGS sequence"/>
</dbReference>